<feature type="transmembrane region" description="Helical" evidence="8">
    <location>
        <begin position="110"/>
        <end position="131"/>
    </location>
</feature>
<comment type="similarity">
    <text evidence="2 8">Belongs to the 4-toluene sulfonate uptake permease (TSUP) (TC 2.A.102) family.</text>
</comment>
<feature type="transmembrane region" description="Helical" evidence="8">
    <location>
        <begin position="20"/>
        <end position="50"/>
    </location>
</feature>
<keyword evidence="5 8" id="KW-0812">Transmembrane</keyword>
<keyword evidence="10" id="KW-1185">Reference proteome</keyword>
<evidence type="ECO:0000256" key="3">
    <source>
        <dbReference type="ARBA" id="ARBA00022448"/>
    </source>
</evidence>
<organism evidence="9 10">
    <name type="scientific">Candidatus Brocadia sinica JPN1</name>
    <dbReference type="NCBI Taxonomy" id="1197129"/>
    <lineage>
        <taxon>Bacteria</taxon>
        <taxon>Pseudomonadati</taxon>
        <taxon>Planctomycetota</taxon>
        <taxon>Candidatus Brocadiia</taxon>
        <taxon>Candidatus Brocadiales</taxon>
        <taxon>Candidatus Brocadiaceae</taxon>
        <taxon>Candidatus Brocadia</taxon>
    </lineage>
</organism>
<comment type="caution">
    <text evidence="9">The sequence shown here is derived from an EMBL/GenBank/DDBJ whole genome shotgun (WGS) entry which is preliminary data.</text>
</comment>
<evidence type="ECO:0000256" key="5">
    <source>
        <dbReference type="ARBA" id="ARBA00022692"/>
    </source>
</evidence>
<gene>
    <name evidence="9" type="ORF">BROSI_A3439</name>
</gene>
<keyword evidence="7 8" id="KW-0472">Membrane</keyword>
<keyword evidence="6 8" id="KW-1133">Transmembrane helix</keyword>
<sequence length="265" mass="28567">MQIPFCSVFNLMNTWQIPVIFTVGVIAGFINTLAGGGSLLSLPVLIFLGLPTAVANGTNRLAITVQSIFAVTGFKRKGVSNFRSSLLLSAPTLVGAVIGAQLAVNVSDLLFKKILAIIMLFVLGIILWNPIQRRYSAIQYKGGVSNMSRNRHIVLMIIFFFIGIYGGFIQAGIGFMIIAALTTISGLNLMETNSHKVFIVGINALFALFVFVFHNKIHWPIGLALAAGNGLGGWIGSHLAVTKGERFIRFVLTICVIAMAARLLT</sequence>
<accession>A0ABQ0K1E3</accession>
<feature type="transmembrane region" description="Helical" evidence="8">
    <location>
        <begin position="85"/>
        <end position="104"/>
    </location>
</feature>
<evidence type="ECO:0000313" key="9">
    <source>
        <dbReference type="EMBL" id="GAN34895.1"/>
    </source>
</evidence>
<dbReference type="EMBL" id="BAFN01000001">
    <property type="protein sequence ID" value="GAN34895.1"/>
    <property type="molecule type" value="Genomic_DNA"/>
</dbReference>
<comment type="subcellular location">
    <subcellularLocation>
        <location evidence="1 8">Cell membrane</location>
        <topology evidence="1 8">Multi-pass membrane protein</topology>
    </subcellularLocation>
</comment>
<dbReference type="PANTHER" id="PTHR30269">
    <property type="entry name" value="TRANSMEMBRANE PROTEIN YFCA"/>
    <property type="match status" value="1"/>
</dbReference>
<evidence type="ECO:0000256" key="8">
    <source>
        <dbReference type="RuleBase" id="RU363041"/>
    </source>
</evidence>
<evidence type="ECO:0000256" key="4">
    <source>
        <dbReference type="ARBA" id="ARBA00022475"/>
    </source>
</evidence>
<name>A0ABQ0K1E3_9BACT</name>
<keyword evidence="3" id="KW-0813">Transport</keyword>
<evidence type="ECO:0000256" key="6">
    <source>
        <dbReference type="ARBA" id="ARBA00022989"/>
    </source>
</evidence>
<protein>
    <recommendedName>
        <fullName evidence="8">Probable membrane transporter protein</fullName>
    </recommendedName>
</protein>
<dbReference type="InterPro" id="IPR002781">
    <property type="entry name" value="TM_pro_TauE-like"/>
</dbReference>
<dbReference type="Proteomes" id="UP000032309">
    <property type="component" value="Unassembled WGS sequence"/>
</dbReference>
<dbReference type="InterPro" id="IPR052017">
    <property type="entry name" value="TSUP"/>
</dbReference>
<dbReference type="PANTHER" id="PTHR30269:SF0">
    <property type="entry name" value="MEMBRANE TRANSPORTER PROTEIN YFCA-RELATED"/>
    <property type="match status" value="1"/>
</dbReference>
<evidence type="ECO:0000256" key="1">
    <source>
        <dbReference type="ARBA" id="ARBA00004651"/>
    </source>
</evidence>
<feature type="transmembrane region" description="Helical" evidence="8">
    <location>
        <begin position="152"/>
        <end position="185"/>
    </location>
</feature>
<evidence type="ECO:0000256" key="2">
    <source>
        <dbReference type="ARBA" id="ARBA00009142"/>
    </source>
</evidence>
<keyword evidence="4 8" id="KW-1003">Cell membrane</keyword>
<feature type="transmembrane region" description="Helical" evidence="8">
    <location>
        <begin position="197"/>
        <end position="214"/>
    </location>
</feature>
<reference evidence="10" key="1">
    <citation type="journal article" date="2015" name="Genome Announc.">
        <title>Draft Genome Sequence of an Anaerobic Ammonium-Oxidizing Bacterium, "Candidatus Brocadia sinica".</title>
        <authorList>
            <person name="Oshiki M."/>
            <person name="Shinyako-Hata K."/>
            <person name="Satoh H."/>
            <person name="Okabe S."/>
        </authorList>
    </citation>
    <scope>NUCLEOTIDE SEQUENCE [LARGE SCALE GENOMIC DNA]</scope>
    <source>
        <strain evidence="10">JPN1</strain>
    </source>
</reference>
<feature type="transmembrane region" description="Helical" evidence="8">
    <location>
        <begin position="247"/>
        <end position="264"/>
    </location>
</feature>
<dbReference type="Pfam" id="PF01925">
    <property type="entry name" value="TauE"/>
    <property type="match status" value="1"/>
</dbReference>
<feature type="transmembrane region" description="Helical" evidence="8">
    <location>
        <begin position="221"/>
        <end position="241"/>
    </location>
</feature>
<proteinExistence type="inferred from homology"/>
<evidence type="ECO:0000256" key="7">
    <source>
        <dbReference type="ARBA" id="ARBA00023136"/>
    </source>
</evidence>
<evidence type="ECO:0000313" key="10">
    <source>
        <dbReference type="Proteomes" id="UP000032309"/>
    </source>
</evidence>